<evidence type="ECO:0000256" key="1">
    <source>
        <dbReference type="SAM" id="MobiDB-lite"/>
    </source>
</evidence>
<name>A0ABR1JYA5_9AGAR</name>
<accession>A0ABR1JYA5</accession>
<evidence type="ECO:0000313" key="2">
    <source>
        <dbReference type="EMBL" id="KAK7466470.1"/>
    </source>
</evidence>
<reference evidence="2 3" key="1">
    <citation type="submission" date="2024-01" db="EMBL/GenBank/DDBJ databases">
        <title>A draft genome for the cacao thread blight pathogen Marasmiellus scandens.</title>
        <authorList>
            <person name="Baruah I.K."/>
            <person name="Leung J."/>
            <person name="Bukari Y."/>
            <person name="Amoako-Attah I."/>
            <person name="Meinhardt L.W."/>
            <person name="Bailey B.A."/>
            <person name="Cohen S.P."/>
        </authorList>
    </citation>
    <scope>NUCLEOTIDE SEQUENCE [LARGE SCALE GENOMIC DNA]</scope>
    <source>
        <strain evidence="2 3">GH-19</strain>
    </source>
</reference>
<feature type="region of interest" description="Disordered" evidence="1">
    <location>
        <begin position="523"/>
        <end position="579"/>
    </location>
</feature>
<feature type="compositionally biased region" description="Low complexity" evidence="1">
    <location>
        <begin position="281"/>
        <end position="298"/>
    </location>
</feature>
<feature type="compositionally biased region" description="Basic residues" evidence="1">
    <location>
        <begin position="561"/>
        <end position="575"/>
    </location>
</feature>
<dbReference type="EMBL" id="JBANRG010000005">
    <property type="protein sequence ID" value="KAK7466470.1"/>
    <property type="molecule type" value="Genomic_DNA"/>
</dbReference>
<feature type="region of interest" description="Disordered" evidence="1">
    <location>
        <begin position="245"/>
        <end position="404"/>
    </location>
</feature>
<protein>
    <submittedName>
        <fullName evidence="2">Uncharacterized protein</fullName>
    </submittedName>
</protein>
<feature type="compositionally biased region" description="Low complexity" evidence="1">
    <location>
        <begin position="489"/>
        <end position="501"/>
    </location>
</feature>
<feature type="compositionally biased region" description="Basic and acidic residues" evidence="1">
    <location>
        <begin position="353"/>
        <end position="373"/>
    </location>
</feature>
<sequence length="619" mass="67360">MSTLAETPWNLVPKRPSHLDIDDAFSQTTTNVKLASSRPSSPIPQTMKTRVAILDKSPHRFQVIPLQQARQQGRIHSRSIFAQGVSKSRIQVAQEQASMSSGVQEMSEGSVERAQPLLLEPSPVFVNSEECLLTFTSEQIQPLNIAKRQSLIAPSEIVLTASNTSTSFHFFKPPEAPITKAGNTILSEKDVNIPNDYALKPYHERAQSADPGRCETKPYQHRVSASTFCSSKTIATAPAITTPKTVDTAASSYPSTPKMAMNKSNVPPLPDPHIKSPSLGAAMPSPSPTALPSSATPRAGKRSPSTIPRLTNHRPATHSLDFLHGGHSTARGVSRSRSHASKPCRSAFQPLEPLREPQFDTHRENTTLERTKNQDQAGVNTNTDDVSAEVTPESPQRALSKSKRHAIYTHSLTLNAGGLELSFNGRPAASRSNSSRDSSPKLKRLTPKRPKRETLPISFTTRSSLPYAKNDSTDSVSKMPGNENAEPKQQSQSVPDSHSSSNLSVLLAKADDLGTTVSSFLERHDQDSNGDQTQSESTSSTSISSLYSQDSFSSMSPTKNPKSKASRSGRKKGSTKKKELVVFADGQELQKHPIIVELLNLLDASVQEWMTMEIKVGKL</sequence>
<evidence type="ECO:0000313" key="3">
    <source>
        <dbReference type="Proteomes" id="UP001498398"/>
    </source>
</evidence>
<feature type="compositionally biased region" description="Basic residues" evidence="1">
    <location>
        <begin position="441"/>
        <end position="451"/>
    </location>
</feature>
<dbReference type="Proteomes" id="UP001498398">
    <property type="component" value="Unassembled WGS sequence"/>
</dbReference>
<feature type="compositionally biased region" description="Low complexity" evidence="1">
    <location>
        <begin position="532"/>
        <end position="551"/>
    </location>
</feature>
<organism evidence="2 3">
    <name type="scientific">Marasmiellus scandens</name>
    <dbReference type="NCBI Taxonomy" id="2682957"/>
    <lineage>
        <taxon>Eukaryota</taxon>
        <taxon>Fungi</taxon>
        <taxon>Dikarya</taxon>
        <taxon>Basidiomycota</taxon>
        <taxon>Agaricomycotina</taxon>
        <taxon>Agaricomycetes</taxon>
        <taxon>Agaricomycetidae</taxon>
        <taxon>Agaricales</taxon>
        <taxon>Marasmiineae</taxon>
        <taxon>Omphalotaceae</taxon>
        <taxon>Marasmiellus</taxon>
    </lineage>
</organism>
<feature type="region of interest" description="Disordered" evidence="1">
    <location>
        <begin position="425"/>
        <end position="502"/>
    </location>
</feature>
<comment type="caution">
    <text evidence="2">The sequence shown here is derived from an EMBL/GenBank/DDBJ whole genome shotgun (WGS) entry which is preliminary data.</text>
</comment>
<gene>
    <name evidence="2" type="ORF">VKT23_005191</name>
</gene>
<proteinExistence type="predicted"/>
<feature type="compositionally biased region" description="Polar residues" evidence="1">
    <location>
        <begin position="374"/>
        <end position="385"/>
    </location>
</feature>
<keyword evidence="3" id="KW-1185">Reference proteome</keyword>